<comment type="caution">
    <text evidence="1">The sequence shown here is derived from an EMBL/GenBank/DDBJ whole genome shotgun (WGS) entry which is preliminary data.</text>
</comment>
<evidence type="ECO:0000313" key="2">
    <source>
        <dbReference type="Proteomes" id="UP000033684"/>
    </source>
</evidence>
<dbReference type="OrthoDB" id="8552139at2"/>
<dbReference type="EMBL" id="LAJX01000015">
    <property type="protein sequence ID" value="KJV07833.1"/>
    <property type="molecule type" value="Genomic_DNA"/>
</dbReference>
<dbReference type="AlphaFoldDB" id="A0A0F3IMS5"/>
<evidence type="ECO:0000313" key="1">
    <source>
        <dbReference type="EMBL" id="KJV07833.1"/>
    </source>
</evidence>
<protein>
    <submittedName>
        <fullName evidence="1">Uncharacterized protein</fullName>
    </submittedName>
</protein>
<keyword evidence="2" id="KW-1185">Reference proteome</keyword>
<name>A0A0F3IMS5_9GAMM</name>
<dbReference type="SUPFAM" id="SSF56935">
    <property type="entry name" value="Porins"/>
    <property type="match status" value="1"/>
</dbReference>
<sequence length="220" mass="25821">MLRRFRTLKHSFVNDQTIEPTQVAGFNQFFDGINGESSWRYGVGIDQQVLDNMRIGYEWSQRDIKYPDIQTQSTLLITERLHRAYWNYIIMEGLVASVDYLYSFYDNASYFEIARNLETHKLPFGLSYFSANGLSLHIKPAYYSQKGEYSDDFVNFIPQKSDFLLLDLSAQYRLPKRYGLITLGVLNVFDNRFAYTDTDFQRSSLFPERIFFSSVTLSIQ</sequence>
<organism evidence="1 2">
    <name type="scientific">Methylocucumis oryzae</name>
    <dbReference type="NCBI Taxonomy" id="1632867"/>
    <lineage>
        <taxon>Bacteria</taxon>
        <taxon>Pseudomonadati</taxon>
        <taxon>Pseudomonadota</taxon>
        <taxon>Gammaproteobacteria</taxon>
        <taxon>Methylococcales</taxon>
        <taxon>Methylococcaceae</taxon>
        <taxon>Methylocucumis</taxon>
    </lineage>
</organism>
<dbReference type="Proteomes" id="UP000033684">
    <property type="component" value="Unassembled WGS sequence"/>
</dbReference>
<reference evidence="2" key="1">
    <citation type="submission" date="2015-03" db="EMBL/GenBank/DDBJ databases">
        <title>Draft genome sequence of a novel methanotroph (Sn10-6) isolated from flooded ricefield rhizosphere in India.</title>
        <authorList>
            <person name="Pandit P.S."/>
            <person name="Pore S.D."/>
            <person name="Arora P."/>
            <person name="Kapse N.G."/>
            <person name="Dhakephalkar P.K."/>
            <person name="Rahalkar M.C."/>
        </authorList>
    </citation>
    <scope>NUCLEOTIDE SEQUENCE [LARGE SCALE GENOMIC DNA]</scope>
    <source>
        <strain evidence="2">Sn10-6</strain>
    </source>
</reference>
<accession>A0A0F3IMS5</accession>
<dbReference type="RefSeq" id="WP_045777934.1">
    <property type="nucleotide sequence ID" value="NZ_LAJX01000015.1"/>
</dbReference>
<proteinExistence type="predicted"/>
<gene>
    <name evidence="1" type="ORF">VZ94_01875</name>
</gene>
<reference evidence="1 2" key="2">
    <citation type="journal article" date="2016" name="Microb. Ecol.">
        <title>Genome Characteristics of a Novel Type I Methanotroph (Sn10-6) Isolated from a Flooded Indian Rice Field.</title>
        <authorList>
            <person name="Rahalkar M.C."/>
            <person name="Pandit P.S."/>
            <person name="Dhakephalkar P.K."/>
            <person name="Pore S."/>
            <person name="Arora P."/>
            <person name="Kapse N."/>
        </authorList>
    </citation>
    <scope>NUCLEOTIDE SEQUENCE [LARGE SCALE GENOMIC DNA]</scope>
    <source>
        <strain evidence="1 2">Sn10-6</strain>
    </source>
</reference>